<gene>
    <name evidence="2" type="ORF">UX20_C0039G0001</name>
</gene>
<dbReference type="PANTHER" id="PTHR42879">
    <property type="entry name" value="3-OXOACYL-(ACYL-CARRIER-PROTEIN) REDUCTASE"/>
    <property type="match status" value="1"/>
</dbReference>
<comment type="similarity">
    <text evidence="1">Belongs to the short-chain dehydrogenases/reductases (SDR) family.</text>
</comment>
<dbReference type="Gene3D" id="3.40.50.720">
    <property type="entry name" value="NAD(P)-binding Rossmann-like Domain"/>
    <property type="match status" value="1"/>
</dbReference>
<comment type="caution">
    <text evidence="2">The sequence shown here is derived from an EMBL/GenBank/DDBJ whole genome shotgun (WGS) entry which is preliminary data.</text>
</comment>
<dbReference type="AlphaFoldDB" id="A0A0G1Q549"/>
<dbReference type="EMBL" id="LCLH01000039">
    <property type="protein sequence ID" value="KKU12848.1"/>
    <property type="molecule type" value="Genomic_DNA"/>
</dbReference>
<organism evidence="2 3">
    <name type="scientific">Candidatus Magasanikbacteria bacterium GW2011_GWC2_45_8</name>
    <dbReference type="NCBI Taxonomy" id="1619050"/>
    <lineage>
        <taxon>Bacteria</taxon>
        <taxon>Candidatus Magasanikiibacteriota</taxon>
    </lineage>
</organism>
<dbReference type="InterPro" id="IPR050259">
    <property type="entry name" value="SDR"/>
</dbReference>
<feature type="non-terminal residue" evidence="2">
    <location>
        <position position="118"/>
    </location>
</feature>
<evidence type="ECO:0000256" key="1">
    <source>
        <dbReference type="ARBA" id="ARBA00006484"/>
    </source>
</evidence>
<name>A0A0G1Q549_9BACT</name>
<sequence length="118" mass="13005">MSVENNFLQDKVVLVTGAGRGIGRAIAHAAASAGACVVLNYRENEAEMKRVVDDLKKLHENIVAVRADVSKSKDVKKMFDIIKKRFGRLDVLVNNAGIRKDALLVNTVESDWDEVLNV</sequence>
<reference evidence="2 3" key="1">
    <citation type="journal article" date="2015" name="Nature">
        <title>rRNA introns, odd ribosomes, and small enigmatic genomes across a large radiation of phyla.</title>
        <authorList>
            <person name="Brown C.T."/>
            <person name="Hug L.A."/>
            <person name="Thomas B.C."/>
            <person name="Sharon I."/>
            <person name="Castelle C.J."/>
            <person name="Singh A."/>
            <person name="Wilkins M.J."/>
            <person name="Williams K.H."/>
            <person name="Banfield J.F."/>
        </authorList>
    </citation>
    <scope>NUCLEOTIDE SEQUENCE [LARGE SCALE GENOMIC DNA]</scope>
</reference>
<dbReference type="STRING" id="1619050.UX20_C0039G0001"/>
<dbReference type="InterPro" id="IPR002347">
    <property type="entry name" value="SDR_fam"/>
</dbReference>
<proteinExistence type="inferred from homology"/>
<dbReference type="PRINTS" id="PR00081">
    <property type="entry name" value="GDHRDH"/>
</dbReference>
<dbReference type="Proteomes" id="UP000034911">
    <property type="component" value="Unassembled WGS sequence"/>
</dbReference>
<evidence type="ECO:0000313" key="2">
    <source>
        <dbReference type="EMBL" id="KKU12848.1"/>
    </source>
</evidence>
<dbReference type="SUPFAM" id="SSF51735">
    <property type="entry name" value="NAD(P)-binding Rossmann-fold domains"/>
    <property type="match status" value="1"/>
</dbReference>
<evidence type="ECO:0000313" key="3">
    <source>
        <dbReference type="Proteomes" id="UP000034911"/>
    </source>
</evidence>
<dbReference type="Pfam" id="PF00106">
    <property type="entry name" value="adh_short"/>
    <property type="match status" value="1"/>
</dbReference>
<dbReference type="PANTHER" id="PTHR42879:SF2">
    <property type="entry name" value="3-OXOACYL-[ACYL-CARRIER-PROTEIN] REDUCTASE FABG"/>
    <property type="match status" value="1"/>
</dbReference>
<accession>A0A0G1Q549</accession>
<dbReference type="InterPro" id="IPR036291">
    <property type="entry name" value="NAD(P)-bd_dom_sf"/>
</dbReference>
<protein>
    <submittedName>
        <fullName evidence="2">3-oxoacyl-[acyl-carrier protein] reductase</fullName>
    </submittedName>
</protein>